<protein>
    <recommendedName>
        <fullName evidence="5">WD40 repeat protein</fullName>
    </recommendedName>
</protein>
<evidence type="ECO:0000313" key="3">
    <source>
        <dbReference type="EMBL" id="GAA2329118.1"/>
    </source>
</evidence>
<dbReference type="EMBL" id="BAAARV010000005">
    <property type="protein sequence ID" value="GAA2329118.1"/>
    <property type="molecule type" value="Genomic_DNA"/>
</dbReference>
<dbReference type="InterPro" id="IPR006311">
    <property type="entry name" value="TAT_signal"/>
</dbReference>
<dbReference type="InterPro" id="IPR011042">
    <property type="entry name" value="6-blade_b-propeller_TolB-like"/>
</dbReference>
<dbReference type="SUPFAM" id="SSF69304">
    <property type="entry name" value="Tricorn protease N-terminal domain"/>
    <property type="match status" value="1"/>
</dbReference>
<proteinExistence type="predicted"/>
<feature type="chain" id="PRO_5046374952" description="WD40 repeat protein" evidence="2">
    <location>
        <begin position="24"/>
        <end position="675"/>
    </location>
</feature>
<feature type="region of interest" description="Disordered" evidence="1">
    <location>
        <begin position="624"/>
        <end position="675"/>
    </location>
</feature>
<dbReference type="PANTHER" id="PTHR36842:SF1">
    <property type="entry name" value="PROTEIN TOLB"/>
    <property type="match status" value="1"/>
</dbReference>
<evidence type="ECO:0000256" key="2">
    <source>
        <dbReference type="SAM" id="SignalP"/>
    </source>
</evidence>
<comment type="caution">
    <text evidence="3">The sequence shown here is derived from an EMBL/GenBank/DDBJ whole genome shotgun (WGS) entry which is preliminary data.</text>
</comment>
<feature type="compositionally biased region" description="Basic and acidic residues" evidence="1">
    <location>
        <begin position="665"/>
        <end position="675"/>
    </location>
</feature>
<feature type="compositionally biased region" description="Low complexity" evidence="1">
    <location>
        <begin position="638"/>
        <end position="651"/>
    </location>
</feature>
<evidence type="ECO:0000313" key="4">
    <source>
        <dbReference type="Proteomes" id="UP001501444"/>
    </source>
</evidence>
<keyword evidence="4" id="KW-1185">Reference proteome</keyword>
<accession>A0ABP5SDZ4</accession>
<evidence type="ECO:0008006" key="5">
    <source>
        <dbReference type="Google" id="ProtNLM"/>
    </source>
</evidence>
<feature type="compositionally biased region" description="Polar residues" evidence="1">
    <location>
        <begin position="624"/>
        <end position="637"/>
    </location>
</feature>
<dbReference type="InterPro" id="IPR007253">
    <property type="entry name" value="Cell_wall-bd_2"/>
</dbReference>
<keyword evidence="2" id="KW-0732">Signal</keyword>
<dbReference type="Proteomes" id="UP001501444">
    <property type="component" value="Unassembled WGS sequence"/>
</dbReference>
<dbReference type="PROSITE" id="PS51318">
    <property type="entry name" value="TAT"/>
    <property type="match status" value="1"/>
</dbReference>
<dbReference type="PANTHER" id="PTHR36842">
    <property type="entry name" value="PROTEIN TOLB HOMOLOG"/>
    <property type="match status" value="1"/>
</dbReference>
<name>A0ABP5SDZ4_9ACTN</name>
<sequence length="675" mass="70630">MSPTLSRRSVLRAAAAAAATTVAAPLIMSAAEQAVSAATPGDPGKITYRVGETLYIADSNGANARVLAYGVGTRGEWAPDGTRYFYGAASVLNSVKADGTGWLRLLTTTQTPASPVTDLTVTPDGRLVVFSGPNGVRYAGTGADWWDSSPLFSGTQIGHLSVAPNYDIYYDQGDVWVPDTKKIYRYNDATGTSTPLIANGWDPEVSPDGSQIVYVKSDWLNGRAQLWLANLDGSNPTQLTVEETAGLLNHKPKWSPDGTAILFNSGDSAIKKIVLATKKVTLVVANGMSPAWQPVNSGLVERVWGQTALDTAVATSRWNYATHGQPDTVRSPAKSVTLSRNDTYFDALAGSALAVNKQGPLLVTPREGLPANVEAEIVRVLGTSGDVYLLGGTAALPPVIESRLRSLGFTTHRVFGNTVFDTAIAVANAIAPAPDTIIVATALNYFDALAAGAAAGASPGTVIVLTAGNDMPSETAAYLNRFDPTQVDIVTAGGPGDRALINAYVRGQLPNWEIHDRNWGRYDLVGQAAQDTARMIAEFFFGAPRRVGIATVASWYDALTGGAMIGANYGPLLITSPTSLDHQVSDYLSAHSASVWDVVLIGGTGALPAALVAPIGNSFSLPGHYTTSETTPENSLNAKAPQAKSLAAAQPNHDKAASGGVPGLKTEKSKAPSIK</sequence>
<feature type="signal peptide" evidence="2">
    <location>
        <begin position="1"/>
        <end position="23"/>
    </location>
</feature>
<evidence type="ECO:0000256" key="1">
    <source>
        <dbReference type="SAM" id="MobiDB-lite"/>
    </source>
</evidence>
<dbReference type="Pfam" id="PF04122">
    <property type="entry name" value="CW_binding_2"/>
    <property type="match status" value="3"/>
</dbReference>
<dbReference type="RefSeq" id="WP_344610665.1">
    <property type="nucleotide sequence ID" value="NZ_BAAARV010000005.1"/>
</dbReference>
<reference evidence="4" key="1">
    <citation type="journal article" date="2019" name="Int. J. Syst. Evol. Microbiol.">
        <title>The Global Catalogue of Microorganisms (GCM) 10K type strain sequencing project: providing services to taxonomists for standard genome sequencing and annotation.</title>
        <authorList>
            <consortium name="The Broad Institute Genomics Platform"/>
            <consortium name="The Broad Institute Genome Sequencing Center for Infectious Disease"/>
            <person name="Wu L."/>
            <person name="Ma J."/>
        </authorList>
    </citation>
    <scope>NUCLEOTIDE SEQUENCE [LARGE SCALE GENOMIC DNA]</scope>
    <source>
        <strain evidence="4">JCM 3272</strain>
    </source>
</reference>
<gene>
    <name evidence="3" type="ORF">GCM10010170_006330</name>
</gene>
<dbReference type="Gene3D" id="2.120.10.30">
    <property type="entry name" value="TolB, C-terminal domain"/>
    <property type="match status" value="1"/>
</dbReference>
<organism evidence="3 4">
    <name type="scientific">Dactylosporangium salmoneum</name>
    <dbReference type="NCBI Taxonomy" id="53361"/>
    <lineage>
        <taxon>Bacteria</taxon>
        <taxon>Bacillati</taxon>
        <taxon>Actinomycetota</taxon>
        <taxon>Actinomycetes</taxon>
        <taxon>Micromonosporales</taxon>
        <taxon>Micromonosporaceae</taxon>
        <taxon>Dactylosporangium</taxon>
    </lineage>
</organism>